<dbReference type="NCBIfam" id="TIGR00863">
    <property type="entry name" value="P2X"/>
    <property type="match status" value="1"/>
</dbReference>
<evidence type="ECO:0000256" key="5">
    <source>
        <dbReference type="ARBA" id="ARBA00022989"/>
    </source>
</evidence>
<dbReference type="Proteomes" id="UP000318571">
    <property type="component" value="Chromosome 5"/>
</dbReference>
<dbReference type="Pfam" id="PF00864">
    <property type="entry name" value="P2X_receptor"/>
    <property type="match status" value="1"/>
</dbReference>
<organism evidence="11 12">
    <name type="scientific">Tigriopus californicus</name>
    <name type="common">Marine copepod</name>
    <dbReference type="NCBI Taxonomy" id="6832"/>
    <lineage>
        <taxon>Eukaryota</taxon>
        <taxon>Metazoa</taxon>
        <taxon>Ecdysozoa</taxon>
        <taxon>Arthropoda</taxon>
        <taxon>Crustacea</taxon>
        <taxon>Multicrustacea</taxon>
        <taxon>Hexanauplia</taxon>
        <taxon>Copepoda</taxon>
        <taxon>Harpacticoida</taxon>
        <taxon>Harpacticidae</taxon>
        <taxon>Tigriopus</taxon>
    </lineage>
</organism>
<dbReference type="GO" id="GO:0033198">
    <property type="term" value="P:response to ATP"/>
    <property type="evidence" value="ECO:0007669"/>
    <property type="project" value="InterPro"/>
</dbReference>
<evidence type="ECO:0000256" key="4">
    <source>
        <dbReference type="ARBA" id="ARBA00022692"/>
    </source>
</evidence>
<dbReference type="GO" id="GO:0004931">
    <property type="term" value="F:extracellularly ATP-gated monoatomic cation channel activity"/>
    <property type="evidence" value="ECO:0007669"/>
    <property type="project" value="InterPro"/>
</dbReference>
<dbReference type="GO" id="GO:0070588">
    <property type="term" value="P:calcium ion transmembrane transport"/>
    <property type="evidence" value="ECO:0007669"/>
    <property type="project" value="TreeGrafter"/>
</dbReference>
<evidence type="ECO:0000256" key="1">
    <source>
        <dbReference type="ARBA" id="ARBA00004308"/>
    </source>
</evidence>
<dbReference type="GO" id="GO:0001614">
    <property type="term" value="F:purinergic nucleotide receptor activity"/>
    <property type="evidence" value="ECO:0007669"/>
    <property type="project" value="InterPro"/>
</dbReference>
<dbReference type="AlphaFoldDB" id="A0A553PG88"/>
<gene>
    <name evidence="11" type="ORF">TCAL_02674</name>
</gene>
<dbReference type="InterPro" id="IPR059116">
    <property type="entry name" value="P2X_receptor"/>
</dbReference>
<feature type="transmembrane region" description="Helical" evidence="10">
    <location>
        <begin position="30"/>
        <end position="53"/>
    </location>
</feature>
<comment type="similarity">
    <text evidence="2">Belongs to the P2X receptor family.</text>
</comment>
<feature type="transmembrane region" description="Helical" evidence="10">
    <location>
        <begin position="351"/>
        <end position="368"/>
    </location>
</feature>
<dbReference type="InterPro" id="IPR027309">
    <property type="entry name" value="P2X_extracellular_dom_sf"/>
</dbReference>
<dbReference type="GO" id="GO:0012505">
    <property type="term" value="C:endomembrane system"/>
    <property type="evidence" value="ECO:0007669"/>
    <property type="project" value="UniProtKB-SubCell"/>
</dbReference>
<evidence type="ECO:0000256" key="6">
    <source>
        <dbReference type="ARBA" id="ARBA00023065"/>
    </source>
</evidence>
<evidence type="ECO:0000256" key="8">
    <source>
        <dbReference type="ARBA" id="ARBA00023286"/>
    </source>
</evidence>
<evidence type="ECO:0000256" key="2">
    <source>
        <dbReference type="ARBA" id="ARBA00009848"/>
    </source>
</evidence>
<dbReference type="STRING" id="6832.A0A553PG88"/>
<name>A0A553PG88_TIGCA</name>
<evidence type="ECO:0000256" key="9">
    <source>
        <dbReference type="ARBA" id="ARBA00023303"/>
    </source>
</evidence>
<dbReference type="PANTHER" id="PTHR10125">
    <property type="entry name" value="P2X PURINOCEPTOR"/>
    <property type="match status" value="1"/>
</dbReference>
<dbReference type="Gene3D" id="2.60.490.10">
    <property type="entry name" value="atp-gated p2x4 ion channel domain"/>
    <property type="match status" value="1"/>
</dbReference>
<dbReference type="EMBL" id="VCGU01000004">
    <property type="protein sequence ID" value="TRY76696.1"/>
    <property type="molecule type" value="Genomic_DNA"/>
</dbReference>
<accession>A0A553PG88</accession>
<keyword evidence="7 10" id="KW-0472">Membrane</keyword>
<dbReference type="GO" id="GO:0098794">
    <property type="term" value="C:postsynapse"/>
    <property type="evidence" value="ECO:0007669"/>
    <property type="project" value="GOC"/>
</dbReference>
<keyword evidence="6" id="KW-0406">Ion transport</keyword>
<protein>
    <submittedName>
        <fullName evidence="11">Uncharacterized protein</fullName>
    </submittedName>
</protein>
<comment type="caution">
    <text evidence="11">The sequence shown here is derived from an EMBL/GenBank/DDBJ whole genome shotgun (WGS) entry which is preliminary data.</text>
</comment>
<dbReference type="GO" id="GO:0005886">
    <property type="term" value="C:plasma membrane"/>
    <property type="evidence" value="ECO:0007669"/>
    <property type="project" value="InterPro"/>
</dbReference>
<keyword evidence="9" id="KW-0407">Ion channel</keyword>
<evidence type="ECO:0000313" key="12">
    <source>
        <dbReference type="Proteomes" id="UP000318571"/>
    </source>
</evidence>
<dbReference type="PRINTS" id="PR01307">
    <property type="entry name" value="P2XRECEPTOR"/>
</dbReference>
<keyword evidence="5 10" id="KW-1133">Transmembrane helix</keyword>
<keyword evidence="12" id="KW-1185">Reference proteome</keyword>
<keyword evidence="8" id="KW-1071">Ligand-gated ion channel</keyword>
<keyword evidence="3" id="KW-0813">Transport</keyword>
<evidence type="ECO:0000256" key="7">
    <source>
        <dbReference type="ARBA" id="ARBA00023136"/>
    </source>
</evidence>
<proteinExistence type="inferred from homology"/>
<dbReference type="InterPro" id="IPR001429">
    <property type="entry name" value="P2X_purnocptor"/>
</dbReference>
<keyword evidence="4 10" id="KW-0812">Transmembrane</keyword>
<dbReference type="Gene3D" id="1.10.287.940">
    <property type="entry name" value="atp-gated p2x4 ion channel"/>
    <property type="match status" value="1"/>
</dbReference>
<dbReference type="PANTHER" id="PTHR10125:SF31">
    <property type="entry name" value="P2X RECEPTOR E"/>
    <property type="match status" value="1"/>
</dbReference>
<sequence>MTSRWDRLGNSLLQSFIEYETPRLVKVHNVYLGLVIRVCQILVFSYVISYAILYERGYQEFAQVESSATVKLKGTSRSHIPTHENATTILPEWRHLYSRIWDVADYVVPPAENGAFFITTNVVITPNQTQGSCAEDPAIKRAKCKTDEQCIKDKYLVFGHGPMTGRCVPSDRSQRTKVCEVEAWCPIERDGLPFGMTKPLMDHVDRYTVFIKNSIAFPFFGPQYRRNNVIPGPKPTIYHPVRRPLGQIFWLGDVISLSGGNFTQLSLKGGVISISIQWNCDLDYDFDKYCLPHYEFRILDTGWNFRHAQFHETGRRTLFKAYGLRFVILVDGLAGKFSLRNTILNVGNGLALLGMTTFVGEFFLLYFAKEKKNVVAKKYDYITKRRNAIKVPTLDEAEVATLNQNADVFTLKSDLP</sequence>
<evidence type="ECO:0000313" key="11">
    <source>
        <dbReference type="EMBL" id="TRY76696.1"/>
    </source>
</evidence>
<comment type="subcellular location">
    <subcellularLocation>
        <location evidence="1">Endomembrane system</location>
    </subcellularLocation>
</comment>
<reference evidence="11 12" key="1">
    <citation type="journal article" date="2018" name="Nat. Ecol. Evol.">
        <title>Genomic signatures of mitonuclear coevolution across populations of Tigriopus californicus.</title>
        <authorList>
            <person name="Barreto F.S."/>
            <person name="Watson E.T."/>
            <person name="Lima T.G."/>
            <person name="Willett C.S."/>
            <person name="Edmands S."/>
            <person name="Li W."/>
            <person name="Burton R.S."/>
        </authorList>
    </citation>
    <scope>NUCLEOTIDE SEQUENCE [LARGE SCALE GENOMIC DNA]</scope>
    <source>
        <strain evidence="11 12">San Diego</strain>
    </source>
</reference>
<evidence type="ECO:0000256" key="3">
    <source>
        <dbReference type="ARBA" id="ARBA00022448"/>
    </source>
</evidence>
<evidence type="ECO:0000256" key="10">
    <source>
        <dbReference type="SAM" id="Phobius"/>
    </source>
</evidence>
<dbReference type="OMA" id="KYKCTHD"/>